<evidence type="ECO:0000313" key="2">
    <source>
        <dbReference type="Proteomes" id="UP000078551"/>
    </source>
</evidence>
<protein>
    <submittedName>
        <fullName evidence="1">Metallophosphoesterase domain-containing protein</fullName>
    </submittedName>
</protein>
<dbReference type="Proteomes" id="UP000078551">
    <property type="component" value="Plasmid pRphaN771a"/>
</dbReference>
<keyword evidence="1" id="KW-0614">Plasmid</keyword>
<reference evidence="1 2" key="1">
    <citation type="submission" date="2015-11" db="EMBL/GenBank/DDBJ databases">
        <title>The limits of bacterial species coexistence and the symbiotic plasmid transference in sympatric Rhizobium populations.</title>
        <authorList>
            <person name="Perez-Carrascal O.M."/>
            <person name="VanInsberghe D."/>
            <person name="Juarez S."/>
            <person name="Polz M.F."/>
            <person name="Vinuesa P."/>
            <person name="Gonzalez V."/>
        </authorList>
    </citation>
    <scope>NUCLEOTIDE SEQUENCE [LARGE SCALE GENOMIC DNA]</scope>
    <source>
        <strain evidence="1 2">N771</strain>
        <plasmid evidence="1 2">pRphaN771a</plasmid>
    </source>
</reference>
<geneLocation type="plasmid" evidence="1 2">
    <name>pRphaN771a</name>
</geneLocation>
<keyword evidence="2" id="KW-1185">Reference proteome</keyword>
<dbReference type="Gene3D" id="3.60.21.10">
    <property type="match status" value="1"/>
</dbReference>
<accession>A0ABM6CFQ5</accession>
<sequence length="246" mass="27747">MGFVTKWYIADPHFGHEAALHWGTTPRHFGSTEEMDKAIVDRVNERVGEKDLLFILGDFAVSNDPEYVAHVFHALRGRKVLILGNHDVDKKGRIQPALAGLPWDVPPVHVMETKDGGKRLYMSHYAHRVWPAGHYGSFHFYGHSHGNFPGIGRSRDVGIDMPDMDFGPRRFDDLTSGILEVEDREKYLISNEIAVAMEDKAIERWALAPLCKMPEGDLDRLLDSNVRDVDVRELRAVLAALQGVEA</sequence>
<proteinExistence type="predicted"/>
<dbReference type="SUPFAM" id="SSF56300">
    <property type="entry name" value="Metallo-dependent phosphatases"/>
    <property type="match status" value="1"/>
</dbReference>
<evidence type="ECO:0000313" key="1">
    <source>
        <dbReference type="EMBL" id="ANL87096.1"/>
    </source>
</evidence>
<gene>
    <name evidence="1" type="ORF">AMC81_PA00075</name>
</gene>
<dbReference type="RefSeq" id="WP_064832711.1">
    <property type="nucleotide sequence ID" value="NZ_CP013569.1"/>
</dbReference>
<dbReference type="InterPro" id="IPR029052">
    <property type="entry name" value="Metallo-depent_PP-like"/>
</dbReference>
<name>A0ABM6CFQ5_9HYPH</name>
<dbReference type="EMBL" id="CP013569">
    <property type="protein sequence ID" value="ANL87096.1"/>
    <property type="molecule type" value="Genomic_DNA"/>
</dbReference>
<organism evidence="1 2">
    <name type="scientific">Rhizobium phaseoli</name>
    <dbReference type="NCBI Taxonomy" id="396"/>
    <lineage>
        <taxon>Bacteria</taxon>
        <taxon>Pseudomonadati</taxon>
        <taxon>Pseudomonadota</taxon>
        <taxon>Alphaproteobacteria</taxon>
        <taxon>Hyphomicrobiales</taxon>
        <taxon>Rhizobiaceae</taxon>
        <taxon>Rhizobium/Agrobacterium group</taxon>
        <taxon>Rhizobium</taxon>
    </lineage>
</organism>